<dbReference type="Gene3D" id="2.60.120.260">
    <property type="entry name" value="Galactose-binding domain-like"/>
    <property type="match status" value="1"/>
</dbReference>
<feature type="domain" description="Beta-mannosidase-like galactose-binding" evidence="9">
    <location>
        <begin position="14"/>
        <end position="180"/>
    </location>
</feature>
<evidence type="ECO:0000313" key="10">
    <source>
        <dbReference type="EMBL" id="SLM09745.1"/>
    </source>
</evidence>
<evidence type="ECO:0000256" key="4">
    <source>
        <dbReference type="ARBA" id="ARBA00022801"/>
    </source>
</evidence>
<keyword evidence="6 10" id="KW-0326">Glycosidase</keyword>
<evidence type="ECO:0000256" key="1">
    <source>
        <dbReference type="ARBA" id="ARBA00000829"/>
    </source>
</evidence>
<sequence>MEIINLAGQWRLVRLADGSARPMEVPGDIYSALIQSGELKDPYYGESELKAQWPGREDWKIERSFTIPEHFLQLETIRLQADVIDTISEVYINGSLAGTSNNMFRSFEANPKPLLHPGENFIAVIIRSPEQAAIREAARLHYPIPASLYPVSSPHRNLIRKAQCMAGWDWGPCLMTGGIYDSIKLIATDGPVIKYVQTRMKALGPFPATEEEPASGPDFSLDIFADIEVPEEMDIETEFFLVGRHVSHDCHLVSNYHLAAGTHRISATMLVKKPDLWWPNGHGKPALYDLYLKTGSDPLSEISAEVHKKIGFRELRVVSEEDDIGRSFKFVVNGKEIFAKGANWIPADALPSRWTRARIAGLLDSAVEAHMNCLRVWGGGRYESDDFYELCDERGIMIWQDCMFSCALYPSSPEFLSNVEAEITHQVKRLSDHPSIALWCGNNEALGAITWYEESKKNPARYIVDYDRLTEGVLGRVIRALDPDRCFWPSSPSAGPNDFSDNWHSDERGDMHFWSVWHEGKPFSEYLTVQPRFCSEFGFQAFPSMRTIESFAPSDERNISAPALEAHQKHPRGNSLILDTMLRYFRLPKGFWELVYLSQVQQAMAIRTAVEYWRSAMPRCMGTLYWQLNDVWPAVSWSSLNYDGTWKLLHYEARRFYAPVILALFIKDGIAQAHIVSEIPGEHTATITLQLLDFHGEPRGVLCTNSSTITNLTSQIVWHMPVSELPYKPEEAYIEAALDVPDLGISTIAILFLTEPKRCKLADPGLDVTLATNEKGQIEATVHASEAPAFYVALELEGLPGQFEDAGFYCKKGARKKVAFISEETATTRKHASIATQRAHAEASAISMANASLQARLRVFHLQNSFEH</sequence>
<dbReference type="Gene3D" id="2.60.40.10">
    <property type="entry name" value="Immunoglobulins"/>
    <property type="match status" value="2"/>
</dbReference>
<dbReference type="PANTHER" id="PTHR43730">
    <property type="entry name" value="BETA-MANNOSIDASE"/>
    <property type="match status" value="1"/>
</dbReference>
<evidence type="ECO:0000256" key="6">
    <source>
        <dbReference type="ARBA" id="ARBA00023295"/>
    </source>
</evidence>
<dbReference type="GO" id="GO:0006516">
    <property type="term" value="P:glycoprotein catabolic process"/>
    <property type="evidence" value="ECO:0007669"/>
    <property type="project" value="TreeGrafter"/>
</dbReference>
<evidence type="ECO:0000256" key="3">
    <source>
        <dbReference type="ARBA" id="ARBA00012754"/>
    </source>
</evidence>
<evidence type="ECO:0000259" key="7">
    <source>
        <dbReference type="Pfam" id="PF00703"/>
    </source>
</evidence>
<dbReference type="Pfam" id="PF17753">
    <property type="entry name" value="Ig_mannosidase"/>
    <property type="match status" value="1"/>
</dbReference>
<protein>
    <recommendedName>
        <fullName evidence="3">beta-mannosidase</fullName>
        <ecNumber evidence="3">3.2.1.25</ecNumber>
    </recommendedName>
</protein>
<dbReference type="Gene3D" id="3.20.20.80">
    <property type="entry name" value="Glycosidases"/>
    <property type="match status" value="1"/>
</dbReference>
<dbReference type="SUPFAM" id="SSF49785">
    <property type="entry name" value="Galactose-binding domain-like"/>
    <property type="match status" value="1"/>
</dbReference>
<evidence type="ECO:0000259" key="8">
    <source>
        <dbReference type="Pfam" id="PF17753"/>
    </source>
</evidence>
<dbReference type="AlphaFoldDB" id="A0A3P3XEX1"/>
<keyword evidence="5" id="KW-0325">Glycoprotein</keyword>
<evidence type="ECO:0000256" key="5">
    <source>
        <dbReference type="ARBA" id="ARBA00023180"/>
    </source>
</evidence>
<dbReference type="InterPro" id="IPR017853">
    <property type="entry name" value="GH"/>
</dbReference>
<dbReference type="InterPro" id="IPR013783">
    <property type="entry name" value="Ig-like_fold"/>
</dbReference>
<dbReference type="Pfam" id="PF22666">
    <property type="entry name" value="Glyco_hydro_2_N2"/>
    <property type="match status" value="1"/>
</dbReference>
<organism evidence="10">
    <name type="scientific">uncultured spirochete</name>
    <dbReference type="NCBI Taxonomy" id="156406"/>
    <lineage>
        <taxon>Bacteria</taxon>
        <taxon>Pseudomonadati</taxon>
        <taxon>Spirochaetota</taxon>
        <taxon>Spirochaetia</taxon>
        <taxon>Spirochaetales</taxon>
        <taxon>environmental samples</taxon>
    </lineage>
</organism>
<dbReference type="GO" id="GO:0005975">
    <property type="term" value="P:carbohydrate metabolic process"/>
    <property type="evidence" value="ECO:0007669"/>
    <property type="project" value="InterPro"/>
</dbReference>
<reference evidence="10" key="1">
    <citation type="submission" date="2017-02" db="EMBL/GenBank/DDBJ databases">
        <authorList>
            <person name="Regsiter A."/>
            <person name="William W."/>
        </authorList>
    </citation>
    <scope>NUCLEOTIDE SEQUENCE</scope>
    <source>
        <strain evidence="10">Bib</strain>
    </source>
</reference>
<keyword evidence="4 10" id="KW-0378">Hydrolase</keyword>
<dbReference type="InterPro" id="IPR006102">
    <property type="entry name" value="Ig-like_GH2"/>
</dbReference>
<dbReference type="SUPFAM" id="SSF49303">
    <property type="entry name" value="beta-Galactosidase/glucuronidase domain"/>
    <property type="match status" value="1"/>
</dbReference>
<name>A0A3P3XEX1_9SPIR</name>
<feature type="domain" description="Glycoside hydrolase family 2 immunoglobulin-like beta-sandwich" evidence="7">
    <location>
        <begin position="264"/>
        <end position="313"/>
    </location>
</feature>
<dbReference type="InterPro" id="IPR036156">
    <property type="entry name" value="Beta-gal/glucu_dom_sf"/>
</dbReference>
<dbReference type="FunFam" id="3.20.20.80:FF:000050">
    <property type="entry name" value="Beta-mannosidase B"/>
    <property type="match status" value="1"/>
</dbReference>
<dbReference type="SUPFAM" id="SSF51445">
    <property type="entry name" value="(Trans)glycosidases"/>
    <property type="match status" value="1"/>
</dbReference>
<dbReference type="EC" id="3.2.1.25" evidence="3"/>
<comment type="catalytic activity">
    <reaction evidence="1">
        <text>Hydrolysis of terminal, non-reducing beta-D-mannose residues in beta-D-mannosides.</text>
        <dbReference type="EC" id="3.2.1.25"/>
    </reaction>
</comment>
<dbReference type="GO" id="GO:0004567">
    <property type="term" value="F:beta-mannosidase activity"/>
    <property type="evidence" value="ECO:0007669"/>
    <property type="project" value="UniProtKB-EC"/>
</dbReference>
<dbReference type="InterPro" id="IPR008979">
    <property type="entry name" value="Galactose-bd-like_sf"/>
</dbReference>
<dbReference type="InterPro" id="IPR050887">
    <property type="entry name" value="Beta-mannosidase_GH2"/>
</dbReference>
<dbReference type="EMBL" id="FWDM01000001">
    <property type="protein sequence ID" value="SLM09745.1"/>
    <property type="molecule type" value="Genomic_DNA"/>
</dbReference>
<gene>
    <name evidence="10" type="ORF">SPIROBIBN47_10040</name>
</gene>
<feature type="domain" description="Beta-mannosidase Ig-fold" evidence="8">
    <location>
        <begin position="761"/>
        <end position="828"/>
    </location>
</feature>
<evidence type="ECO:0000259" key="9">
    <source>
        <dbReference type="Pfam" id="PF22666"/>
    </source>
</evidence>
<dbReference type="InterPro" id="IPR041625">
    <property type="entry name" value="Beta-mannosidase_Ig"/>
</dbReference>
<dbReference type="PANTHER" id="PTHR43730:SF1">
    <property type="entry name" value="BETA-MANNOSIDASE"/>
    <property type="match status" value="1"/>
</dbReference>
<comment type="similarity">
    <text evidence="2">Belongs to the glycosyl hydrolase 2 family.</text>
</comment>
<proteinExistence type="inferred from homology"/>
<dbReference type="Pfam" id="PF00703">
    <property type="entry name" value="Glyco_hydro_2"/>
    <property type="match status" value="1"/>
</dbReference>
<accession>A0A3P3XEX1</accession>
<dbReference type="InterPro" id="IPR054593">
    <property type="entry name" value="Beta-mannosidase-like_N2"/>
</dbReference>
<evidence type="ECO:0000256" key="2">
    <source>
        <dbReference type="ARBA" id="ARBA00007401"/>
    </source>
</evidence>